<dbReference type="InterPro" id="IPR018394">
    <property type="entry name" value="DNA_photolyase_1_CS_C"/>
</dbReference>
<dbReference type="InterPro" id="IPR002081">
    <property type="entry name" value="Cryptochrome/DNA_photolyase_1"/>
</dbReference>
<dbReference type="InterPro" id="IPR006050">
    <property type="entry name" value="DNA_photolyase_N"/>
</dbReference>
<dbReference type="Pfam" id="PF00875">
    <property type="entry name" value="DNA_photolyase"/>
    <property type="match status" value="1"/>
</dbReference>
<dbReference type="Gene3D" id="1.25.40.80">
    <property type="match status" value="1"/>
</dbReference>
<keyword evidence="5 6" id="KW-0157">Chromophore</keyword>
<comment type="similarity">
    <text evidence="6">Belongs to the DNA photolyase family.</text>
</comment>
<dbReference type="SUPFAM" id="SSF52425">
    <property type="entry name" value="Cryptochrome/photolyase, N-terminal domain"/>
    <property type="match status" value="1"/>
</dbReference>
<keyword evidence="4 6" id="KW-0274">FAD</keyword>
<evidence type="ECO:0000313" key="9">
    <source>
        <dbReference type="Proteomes" id="UP001062901"/>
    </source>
</evidence>
<accession>A0ABQ0NZ84</accession>
<name>A0ABQ0NZ84_9PROT</name>
<evidence type="ECO:0000256" key="1">
    <source>
        <dbReference type="ARBA" id="ARBA00001932"/>
    </source>
</evidence>
<dbReference type="Pfam" id="PF03441">
    <property type="entry name" value="FAD_binding_7"/>
    <property type="match status" value="1"/>
</dbReference>
<dbReference type="EMBL" id="BAQD01000021">
    <property type="protein sequence ID" value="GBQ07173.1"/>
    <property type="molecule type" value="Genomic_DNA"/>
</dbReference>
<dbReference type="PROSITE" id="PS51645">
    <property type="entry name" value="PHR_CRY_ALPHA_BETA"/>
    <property type="match status" value="1"/>
</dbReference>
<gene>
    <name evidence="8" type="ORF">AA15669_1262</name>
</gene>
<keyword evidence="3 6" id="KW-0285">Flavoprotein</keyword>
<reference evidence="8" key="1">
    <citation type="submission" date="2013-04" db="EMBL/GenBank/DDBJ databases">
        <title>The genome sequencing project of 58 acetic acid bacteria.</title>
        <authorList>
            <person name="Okamoto-Kainuma A."/>
            <person name="Ishikawa M."/>
            <person name="Umino S."/>
            <person name="Koizumi Y."/>
            <person name="Shiwa Y."/>
            <person name="Yoshikawa H."/>
            <person name="Matsutani M."/>
            <person name="Matsushita K."/>
        </authorList>
    </citation>
    <scope>NUCLEOTIDE SEQUENCE</scope>
    <source>
        <strain evidence="8">DSM 15669</strain>
    </source>
</reference>
<sequence>MVQRPTLLWFRDDLRLDDHPALYEAAQIGRPLLCVFILENGQTALPPLGGAAHWWLHGALSSLRHALEERGGTLITLRGEAETLIPALARATQAASVHTHARFHERERAQEDRIAQALPDQVALHKYWGTVLLSPNTVATKSGASYRVFTPFWKALQQHPIPTPLPIPRTLQFFALPDDVLSEYRFDEETLRPHHPDWAEGLRERWDTSLIAAHEQLDDFITHDLAHYETDRNLMGQEGTSCLSPRLAWGQLSPRRVWHTVRQSGKSQPDTRCYLSELAWRDFARYTLYHTPDLPFRNLNQKFDRMPWRNDPKALRAWQQGRTGIPIVDAGMRELWHTGWMHNRARMIVGSFLTRHLLIHWREGEAWFRDTLIDADHASNSMNWQWVSGTGIDATPFFRIFNPTLQAEKFDPHGDYIRTWVPELRSLSGKELREPWTAPSLFKTDYPAPIIDLKEGRARALDALRSL</sequence>
<evidence type="ECO:0000256" key="2">
    <source>
        <dbReference type="ARBA" id="ARBA00001974"/>
    </source>
</evidence>
<comment type="cofactor">
    <cofactor evidence="1">
        <name>(6R)-5,10-methylene-5,6,7,8-tetrahydrofolate</name>
        <dbReference type="ChEBI" id="CHEBI:15636"/>
    </cofactor>
</comment>
<comment type="cofactor">
    <cofactor evidence="2">
        <name>FAD</name>
        <dbReference type="ChEBI" id="CHEBI:57692"/>
    </cofactor>
</comment>
<dbReference type="InterPro" id="IPR014729">
    <property type="entry name" value="Rossmann-like_a/b/a_fold"/>
</dbReference>
<evidence type="ECO:0000256" key="6">
    <source>
        <dbReference type="RuleBase" id="RU004182"/>
    </source>
</evidence>
<dbReference type="PRINTS" id="PR00147">
    <property type="entry name" value="DNAPHOTLYASE"/>
</dbReference>
<evidence type="ECO:0000256" key="4">
    <source>
        <dbReference type="ARBA" id="ARBA00022827"/>
    </source>
</evidence>
<dbReference type="PANTHER" id="PTHR11455">
    <property type="entry name" value="CRYPTOCHROME"/>
    <property type="match status" value="1"/>
</dbReference>
<dbReference type="Gene3D" id="1.10.579.10">
    <property type="entry name" value="DNA Cyclobutane Dipyrimidine Photolyase, subunit A, domain 3"/>
    <property type="match status" value="1"/>
</dbReference>
<evidence type="ECO:0000256" key="5">
    <source>
        <dbReference type="ARBA" id="ARBA00022991"/>
    </source>
</evidence>
<evidence type="ECO:0000259" key="7">
    <source>
        <dbReference type="PROSITE" id="PS51645"/>
    </source>
</evidence>
<evidence type="ECO:0000256" key="3">
    <source>
        <dbReference type="ARBA" id="ARBA00022630"/>
    </source>
</evidence>
<evidence type="ECO:0000313" key="8">
    <source>
        <dbReference type="EMBL" id="GBQ07173.1"/>
    </source>
</evidence>
<feature type="domain" description="Photolyase/cryptochrome alpha/beta" evidence="7">
    <location>
        <begin position="4"/>
        <end position="132"/>
    </location>
</feature>
<dbReference type="InterPro" id="IPR036155">
    <property type="entry name" value="Crypto/Photolyase_N_sf"/>
</dbReference>
<dbReference type="InterPro" id="IPR005101">
    <property type="entry name" value="Cryptochr/Photolyase_FAD-bd"/>
</dbReference>
<dbReference type="Proteomes" id="UP001062901">
    <property type="component" value="Unassembled WGS sequence"/>
</dbReference>
<dbReference type="SUPFAM" id="SSF48173">
    <property type="entry name" value="Cryptochrome/photolyase FAD-binding domain"/>
    <property type="match status" value="1"/>
</dbReference>
<keyword evidence="9" id="KW-1185">Reference proteome</keyword>
<protein>
    <submittedName>
        <fullName evidence="8">Deoxyribodipyrimidine photolyase</fullName>
    </submittedName>
</protein>
<comment type="caution">
    <text evidence="8">The sequence shown here is derived from an EMBL/GenBank/DDBJ whole genome shotgun (WGS) entry which is preliminary data.</text>
</comment>
<proteinExistence type="inferred from homology"/>
<dbReference type="Gene3D" id="3.40.50.620">
    <property type="entry name" value="HUPs"/>
    <property type="match status" value="1"/>
</dbReference>
<organism evidence="8 9">
    <name type="scientific">Saccharibacter floricola DSM 15669</name>
    <dbReference type="NCBI Taxonomy" id="1123227"/>
    <lineage>
        <taxon>Bacteria</taxon>
        <taxon>Pseudomonadati</taxon>
        <taxon>Pseudomonadota</taxon>
        <taxon>Alphaproteobacteria</taxon>
        <taxon>Acetobacterales</taxon>
        <taxon>Acetobacteraceae</taxon>
        <taxon>Saccharibacter</taxon>
    </lineage>
</organism>
<dbReference type="InterPro" id="IPR036134">
    <property type="entry name" value="Crypto/Photolyase_FAD-like_sf"/>
</dbReference>
<dbReference type="PROSITE" id="PS00394">
    <property type="entry name" value="DNA_PHOTOLYASES_1_1"/>
    <property type="match status" value="1"/>
</dbReference>
<dbReference type="PANTHER" id="PTHR11455:SF9">
    <property type="entry name" value="CRYPTOCHROME CIRCADIAN CLOCK 5 ISOFORM X1"/>
    <property type="match status" value="1"/>
</dbReference>
<dbReference type="RefSeq" id="WP_018980539.1">
    <property type="nucleotide sequence ID" value="NZ_BAQD01000021.1"/>
</dbReference>